<keyword evidence="5 7" id="KW-1133">Transmembrane helix</keyword>
<dbReference type="OrthoDB" id="9816041at2"/>
<evidence type="ECO:0000256" key="5">
    <source>
        <dbReference type="ARBA" id="ARBA00022989"/>
    </source>
</evidence>
<evidence type="ECO:0000256" key="1">
    <source>
        <dbReference type="ARBA" id="ARBA00004651"/>
    </source>
</evidence>
<dbReference type="Pfam" id="PF07690">
    <property type="entry name" value="MFS_1"/>
    <property type="match status" value="1"/>
</dbReference>
<dbReference type="AlphaFoldDB" id="A0A3A0VLD2"/>
<dbReference type="Gene3D" id="1.20.1720.10">
    <property type="entry name" value="Multidrug resistance protein D"/>
    <property type="match status" value="1"/>
</dbReference>
<comment type="caution">
    <text evidence="9">The sequence shown here is derived from an EMBL/GenBank/DDBJ whole genome shotgun (WGS) entry which is preliminary data.</text>
</comment>
<comment type="subcellular location">
    <subcellularLocation>
        <location evidence="1">Cell membrane</location>
        <topology evidence="1">Multi-pass membrane protein</topology>
    </subcellularLocation>
</comment>
<feature type="domain" description="Major facilitator superfamily (MFS) profile" evidence="8">
    <location>
        <begin position="1"/>
        <end position="375"/>
    </location>
</feature>
<accession>A0A3A0VLD2</accession>
<keyword evidence="2" id="KW-0813">Transport</keyword>
<feature type="transmembrane region" description="Helical" evidence="7">
    <location>
        <begin position="128"/>
        <end position="147"/>
    </location>
</feature>
<feature type="transmembrane region" description="Helical" evidence="7">
    <location>
        <begin position="33"/>
        <end position="55"/>
    </location>
</feature>
<proteinExistence type="predicted"/>
<organism evidence="9 10">
    <name type="scientific">Staphylococcus gallinarum</name>
    <dbReference type="NCBI Taxonomy" id="1293"/>
    <lineage>
        <taxon>Bacteria</taxon>
        <taxon>Bacillati</taxon>
        <taxon>Bacillota</taxon>
        <taxon>Bacilli</taxon>
        <taxon>Bacillales</taxon>
        <taxon>Staphylococcaceae</taxon>
        <taxon>Staphylococcus</taxon>
    </lineage>
</organism>
<feature type="transmembrane region" description="Helical" evidence="7">
    <location>
        <begin position="96"/>
        <end position="116"/>
    </location>
</feature>
<dbReference type="InterPro" id="IPR020846">
    <property type="entry name" value="MFS_dom"/>
</dbReference>
<dbReference type="InterPro" id="IPR011701">
    <property type="entry name" value="MFS"/>
</dbReference>
<evidence type="ECO:0000313" key="10">
    <source>
        <dbReference type="Proteomes" id="UP000265541"/>
    </source>
</evidence>
<evidence type="ECO:0000259" key="8">
    <source>
        <dbReference type="PROSITE" id="PS50850"/>
    </source>
</evidence>
<keyword evidence="6 7" id="KW-0472">Membrane</keyword>
<dbReference type="PANTHER" id="PTHR43124:SF3">
    <property type="entry name" value="CHLORAMPHENICOL EFFLUX PUMP RV0191"/>
    <property type="match status" value="1"/>
</dbReference>
<sequence length="387" mass="43075">MLIVFVFMAFFASLIQNIYTPIIPQLQSDFNVSLLWVNTTVGGFIFIVAIMQIILGKYIDSKNPKNMLLISIGITLLGSIACTMTNRFIIFAIFRLLQAIGCGMLPLIVITLLADLSSDDNRSSMMSNYQIILSCAPALAPILGGLIGNDYGYKGIFLVLTTVSIILLIVTIFIKIPEVNKYNKPKTSVKYVSFFKSKSYNIMISFGFLIFFTYFALLVYLPILLTRIYNVSTALTGFLFLPISVSIILGSFTYKKLAKSVSNTVVFKLTMIIFPILLILFSILNQTNIYILSVNIFLIGVIVGIIPALISTNLSIEFPNKKGAALGAFNFIRYIGMALGSIIVGLFNIYNVFILFVAIAILFLILLSIYFLSKRQHKVIKNKAYNS</sequence>
<evidence type="ECO:0000256" key="6">
    <source>
        <dbReference type="ARBA" id="ARBA00023136"/>
    </source>
</evidence>
<dbReference type="GO" id="GO:0022857">
    <property type="term" value="F:transmembrane transporter activity"/>
    <property type="evidence" value="ECO:0007669"/>
    <property type="project" value="InterPro"/>
</dbReference>
<dbReference type="PROSITE" id="PS50850">
    <property type="entry name" value="MFS"/>
    <property type="match status" value="1"/>
</dbReference>
<protein>
    <submittedName>
        <fullName evidence="9">MFS transporter</fullName>
    </submittedName>
</protein>
<dbReference type="GO" id="GO:0005886">
    <property type="term" value="C:plasma membrane"/>
    <property type="evidence" value="ECO:0007669"/>
    <property type="project" value="UniProtKB-SubCell"/>
</dbReference>
<evidence type="ECO:0000256" key="4">
    <source>
        <dbReference type="ARBA" id="ARBA00022692"/>
    </source>
</evidence>
<dbReference type="InterPro" id="IPR050189">
    <property type="entry name" value="MFS_Efflux_Transporters"/>
</dbReference>
<reference evidence="9 10" key="1">
    <citation type="journal article" date="2016" name="Front. Microbiol.">
        <title>Comprehensive Phylogenetic Analysis of Bovine Non-aureus Staphylococci Species Based on Whole-Genome Sequencing.</title>
        <authorList>
            <person name="Naushad S."/>
            <person name="Barkema H.W."/>
            <person name="Luby C."/>
            <person name="Condas L.A."/>
            <person name="Nobrega D.B."/>
            <person name="Carson D.A."/>
            <person name="De Buck J."/>
        </authorList>
    </citation>
    <scope>NUCLEOTIDE SEQUENCE [LARGE SCALE GENOMIC DNA]</scope>
    <source>
        <strain evidence="9 10">SNUC 4781</strain>
    </source>
</reference>
<feature type="transmembrane region" description="Helical" evidence="7">
    <location>
        <begin position="200"/>
        <end position="225"/>
    </location>
</feature>
<dbReference type="InterPro" id="IPR036259">
    <property type="entry name" value="MFS_trans_sf"/>
</dbReference>
<feature type="transmembrane region" description="Helical" evidence="7">
    <location>
        <begin position="265"/>
        <end position="283"/>
    </location>
</feature>
<gene>
    <name evidence="9" type="ORF">BUZ14_09885</name>
</gene>
<evidence type="ECO:0000256" key="3">
    <source>
        <dbReference type="ARBA" id="ARBA00022475"/>
    </source>
</evidence>
<feature type="transmembrane region" description="Helical" evidence="7">
    <location>
        <begin position="67"/>
        <end position="90"/>
    </location>
</feature>
<feature type="transmembrane region" description="Helical" evidence="7">
    <location>
        <begin position="331"/>
        <end position="347"/>
    </location>
</feature>
<feature type="transmembrane region" description="Helical" evidence="7">
    <location>
        <begin position="231"/>
        <end position="253"/>
    </location>
</feature>
<keyword evidence="4 7" id="KW-0812">Transmembrane</keyword>
<dbReference type="SUPFAM" id="SSF103473">
    <property type="entry name" value="MFS general substrate transporter"/>
    <property type="match status" value="1"/>
</dbReference>
<feature type="transmembrane region" description="Helical" evidence="7">
    <location>
        <begin position="353"/>
        <end position="373"/>
    </location>
</feature>
<feature type="transmembrane region" description="Helical" evidence="7">
    <location>
        <begin position="289"/>
        <end position="310"/>
    </location>
</feature>
<evidence type="ECO:0000313" key="9">
    <source>
        <dbReference type="EMBL" id="RIP33640.1"/>
    </source>
</evidence>
<evidence type="ECO:0000256" key="2">
    <source>
        <dbReference type="ARBA" id="ARBA00022448"/>
    </source>
</evidence>
<feature type="transmembrane region" description="Helical" evidence="7">
    <location>
        <begin position="153"/>
        <end position="174"/>
    </location>
</feature>
<dbReference type="EMBL" id="QYJN01000005">
    <property type="protein sequence ID" value="RIP33640.1"/>
    <property type="molecule type" value="Genomic_DNA"/>
</dbReference>
<dbReference type="PANTHER" id="PTHR43124">
    <property type="entry name" value="PURINE EFFLUX PUMP PBUE"/>
    <property type="match status" value="1"/>
</dbReference>
<keyword evidence="3" id="KW-1003">Cell membrane</keyword>
<name>A0A3A0VLD2_STAGA</name>
<evidence type="ECO:0000256" key="7">
    <source>
        <dbReference type="SAM" id="Phobius"/>
    </source>
</evidence>
<dbReference type="PRINTS" id="PR01036">
    <property type="entry name" value="TCRTETB"/>
</dbReference>
<dbReference type="Proteomes" id="UP000265541">
    <property type="component" value="Unassembled WGS sequence"/>
</dbReference>